<dbReference type="STRING" id="1515746.HR45_06620"/>
<reference evidence="2 3" key="1">
    <citation type="submission" date="2014-06" db="EMBL/GenBank/DDBJ databases">
        <title>Shewanella sp. YQH10.</title>
        <authorList>
            <person name="Liu Y."/>
            <person name="Zeng R."/>
        </authorList>
    </citation>
    <scope>NUCLEOTIDE SEQUENCE [LARGE SCALE GENOMIC DNA]</scope>
    <source>
        <strain evidence="2 3">YQH10</strain>
    </source>
</reference>
<evidence type="ECO:0000256" key="1">
    <source>
        <dbReference type="SAM" id="Coils"/>
    </source>
</evidence>
<dbReference type="eggNOG" id="ENOG502ZP4G">
    <property type="taxonomic scope" value="Bacteria"/>
</dbReference>
<protein>
    <recommendedName>
        <fullName evidence="4">Flagellar FliJ protein</fullName>
    </recommendedName>
</protein>
<proteinExistence type="predicted"/>
<accession>A0A094JJE2</accession>
<feature type="coiled-coil region" evidence="1">
    <location>
        <begin position="102"/>
        <end position="131"/>
    </location>
</feature>
<gene>
    <name evidence="2" type="ORF">HR45_06620</name>
</gene>
<dbReference type="EMBL" id="JPEO01000003">
    <property type="protein sequence ID" value="KFZ38169.1"/>
    <property type="molecule type" value="Genomic_DNA"/>
</dbReference>
<evidence type="ECO:0000313" key="3">
    <source>
        <dbReference type="Proteomes" id="UP000029264"/>
    </source>
</evidence>
<sequence>MKSLAKYMELQQRKLEQMQQQRRQLQQQQQLEQTRLAQLTDHIDSLAVDTGSSALLLQNMAQMKHQMQGLYQQQQQRITEVSVDARRQQLACNKQAGFNLGLEKLLRQRQLAEQKLRAKKEQRQLDELVTLRFRHSVDQL</sequence>
<comment type="caution">
    <text evidence="2">The sequence shown here is derived from an EMBL/GenBank/DDBJ whole genome shotgun (WGS) entry which is preliminary data.</text>
</comment>
<dbReference type="AlphaFoldDB" id="A0A094JJE2"/>
<organism evidence="2 3">
    <name type="scientific">Shewanella mangrovi</name>
    <dbReference type="NCBI Taxonomy" id="1515746"/>
    <lineage>
        <taxon>Bacteria</taxon>
        <taxon>Pseudomonadati</taxon>
        <taxon>Pseudomonadota</taxon>
        <taxon>Gammaproteobacteria</taxon>
        <taxon>Alteromonadales</taxon>
        <taxon>Shewanellaceae</taxon>
        <taxon>Shewanella</taxon>
    </lineage>
</organism>
<evidence type="ECO:0000313" key="2">
    <source>
        <dbReference type="EMBL" id="KFZ38169.1"/>
    </source>
</evidence>
<dbReference type="OrthoDB" id="10006063at2"/>
<dbReference type="InterPro" id="IPR053716">
    <property type="entry name" value="Flag_assembly_chemotaxis_eff"/>
</dbReference>
<dbReference type="Proteomes" id="UP000029264">
    <property type="component" value="Unassembled WGS sequence"/>
</dbReference>
<name>A0A094JJE2_9GAMM</name>
<dbReference type="Gene3D" id="1.10.287.1700">
    <property type="match status" value="1"/>
</dbReference>
<feature type="coiled-coil region" evidence="1">
    <location>
        <begin position="1"/>
        <end position="35"/>
    </location>
</feature>
<dbReference type="RefSeq" id="WP_037440955.1">
    <property type="nucleotide sequence ID" value="NZ_JPEO01000003.1"/>
</dbReference>
<keyword evidence="3" id="KW-1185">Reference proteome</keyword>
<evidence type="ECO:0008006" key="4">
    <source>
        <dbReference type="Google" id="ProtNLM"/>
    </source>
</evidence>
<keyword evidence="1" id="KW-0175">Coiled coil</keyword>